<dbReference type="PANTHER" id="PTHR21411">
    <property type="entry name" value="APONTIC"/>
    <property type="match status" value="1"/>
</dbReference>
<keyword evidence="8" id="KW-1185">Reference proteome</keyword>
<name>A0A653CLY6_CALMS</name>
<evidence type="ECO:0000256" key="4">
    <source>
        <dbReference type="ARBA" id="ARBA00023163"/>
    </source>
</evidence>
<comment type="subunit">
    <text evidence="1">Self-associates forming complexes of several hundred monomers.</text>
</comment>
<evidence type="ECO:0000256" key="5">
    <source>
        <dbReference type="ARBA" id="ARBA00025466"/>
    </source>
</evidence>
<dbReference type="EMBL" id="CAACVG010008176">
    <property type="protein sequence ID" value="VEN48811.1"/>
    <property type="molecule type" value="Genomic_DNA"/>
</dbReference>
<organism evidence="7 8">
    <name type="scientific">Callosobruchus maculatus</name>
    <name type="common">Southern cowpea weevil</name>
    <name type="synonym">Pulse bruchid</name>
    <dbReference type="NCBI Taxonomy" id="64391"/>
    <lineage>
        <taxon>Eukaryota</taxon>
        <taxon>Metazoa</taxon>
        <taxon>Ecdysozoa</taxon>
        <taxon>Arthropoda</taxon>
        <taxon>Hexapoda</taxon>
        <taxon>Insecta</taxon>
        <taxon>Pterygota</taxon>
        <taxon>Neoptera</taxon>
        <taxon>Endopterygota</taxon>
        <taxon>Coleoptera</taxon>
        <taxon>Polyphaga</taxon>
        <taxon>Cucujiformia</taxon>
        <taxon>Chrysomeloidea</taxon>
        <taxon>Chrysomelidae</taxon>
        <taxon>Bruchinae</taxon>
        <taxon>Bruchini</taxon>
        <taxon>Callosobruchus</taxon>
    </lineage>
</organism>
<gene>
    <name evidence="7" type="ORF">CALMAC_LOCUS10134</name>
</gene>
<evidence type="ECO:0000259" key="6">
    <source>
        <dbReference type="Pfam" id="PF13873"/>
    </source>
</evidence>
<dbReference type="OrthoDB" id="6769707at2759"/>
<evidence type="ECO:0000256" key="2">
    <source>
        <dbReference type="ARBA" id="ARBA00016807"/>
    </source>
</evidence>
<keyword evidence="3" id="KW-0805">Transcription regulation</keyword>
<dbReference type="PANTHER" id="PTHR21411:SF0">
    <property type="entry name" value="REGULATORY PROTEIN ZESTE"/>
    <property type="match status" value="1"/>
</dbReference>
<keyword evidence="4" id="KW-0804">Transcription</keyword>
<dbReference type="AlphaFoldDB" id="A0A653CLY6"/>
<sequence>MEKLPKKRRRRSNFSQEEIERLISLVKKRRSIIENKRNDAAIWVEKEAAWKEVEKEFNCTSGRELRDAKQLRFKYDALRRLIRKKIENSRECYSKSDSSSTSPTPTLTSAEKKLLDSILLPTDSENDCHPDQVMDMDYHTTTNKCGSCKVDAVDAENTSTETTAGLDLQDEVDIKPIVVLEKGGEY</sequence>
<reference evidence="7 8" key="1">
    <citation type="submission" date="2019-01" db="EMBL/GenBank/DDBJ databases">
        <authorList>
            <person name="Sayadi A."/>
        </authorList>
    </citation>
    <scope>NUCLEOTIDE SEQUENCE [LARGE SCALE GENOMIC DNA]</scope>
</reference>
<accession>A0A653CLY6</accession>
<evidence type="ECO:0000256" key="1">
    <source>
        <dbReference type="ARBA" id="ARBA00011764"/>
    </source>
</evidence>
<proteinExistence type="predicted"/>
<dbReference type="Pfam" id="PF13873">
    <property type="entry name" value="Myb_DNA-bind_5"/>
    <property type="match status" value="1"/>
</dbReference>
<dbReference type="InterPro" id="IPR028002">
    <property type="entry name" value="Myb_DNA-bind_5"/>
</dbReference>
<evidence type="ECO:0000313" key="7">
    <source>
        <dbReference type="EMBL" id="VEN48811.1"/>
    </source>
</evidence>
<comment type="function">
    <text evidence="5">Involved in transvection phenomena (= synapsis-dependent gene expression), where the synaptic pairing of chromosomes carrying genes with which zeste interacts influences the expression of these genes. Zeste binds to DNA and stimulates transcription from a nearby promoter.</text>
</comment>
<dbReference type="Proteomes" id="UP000410492">
    <property type="component" value="Unassembled WGS sequence"/>
</dbReference>
<feature type="domain" description="Myb/SANT-like DNA-binding" evidence="6">
    <location>
        <begin position="10"/>
        <end position="86"/>
    </location>
</feature>
<evidence type="ECO:0000256" key="3">
    <source>
        <dbReference type="ARBA" id="ARBA00023015"/>
    </source>
</evidence>
<protein>
    <recommendedName>
        <fullName evidence="2">Regulatory protein zeste</fullName>
    </recommendedName>
</protein>
<evidence type="ECO:0000313" key="8">
    <source>
        <dbReference type="Proteomes" id="UP000410492"/>
    </source>
</evidence>